<dbReference type="AlphaFoldDB" id="A0A1H3GH89"/>
<dbReference type="OrthoDB" id="8559782at2"/>
<proteinExistence type="predicted"/>
<sequence length="331" mass="36327">MLHKTTYPYFWLLVSWLSLVPIVSQAQSFHQDIEVRIANQRLVTDFCQRSDMCSIYGIEFLGLPEGQLPHDHLTGQPIYVTQLVNFPGVIAIDSPGFFASEGDLSAGEIVRYQASGHLAYWHPALQRWTLAPQGTQIRLAGGLDLQPDQSCGRVFCPPEIITGFTSYSREGIGGASSLIVGETQPNGALHSHLDWFLESDQGTPGGPAGAYMVEMRLFSEQHSTPSELLYILFNHALSESEFQQAVTARVLQPSIDPVRTDKLFDWAEANFPDLFPHTANSFIALGYYARCYQNGVCVGVKDDHVFSTGGTFGAGIVEVGELTALLNQAGL</sequence>
<accession>A0A1H3GH89</accession>
<evidence type="ECO:0000313" key="1">
    <source>
        <dbReference type="EMBL" id="SDY02666.1"/>
    </source>
</evidence>
<name>A0A1H3GH89_9PROT</name>
<organism evidence="1 2">
    <name type="scientific">Nitrosomonas halophila</name>
    <dbReference type="NCBI Taxonomy" id="44576"/>
    <lineage>
        <taxon>Bacteria</taxon>
        <taxon>Pseudomonadati</taxon>
        <taxon>Pseudomonadota</taxon>
        <taxon>Betaproteobacteria</taxon>
        <taxon>Nitrosomonadales</taxon>
        <taxon>Nitrosomonadaceae</taxon>
        <taxon>Nitrosomonas</taxon>
    </lineage>
</organism>
<keyword evidence="2" id="KW-1185">Reference proteome</keyword>
<gene>
    <name evidence="1" type="ORF">SAMN05421881_101533</name>
</gene>
<protein>
    <submittedName>
        <fullName evidence="1">Uncharacterized protein</fullName>
    </submittedName>
</protein>
<evidence type="ECO:0000313" key="2">
    <source>
        <dbReference type="Proteomes" id="UP000198640"/>
    </source>
</evidence>
<dbReference type="RefSeq" id="WP_090413056.1">
    <property type="nucleotide sequence ID" value="NZ_FNOY01000015.1"/>
</dbReference>
<reference evidence="1 2" key="1">
    <citation type="submission" date="2016-10" db="EMBL/GenBank/DDBJ databases">
        <authorList>
            <person name="de Groot N.N."/>
        </authorList>
    </citation>
    <scope>NUCLEOTIDE SEQUENCE [LARGE SCALE GENOMIC DNA]</scope>
    <source>
        <strain evidence="1 2">Nm1</strain>
    </source>
</reference>
<dbReference type="STRING" id="44576.SAMN05421881_101533"/>
<dbReference type="Proteomes" id="UP000198640">
    <property type="component" value="Unassembled WGS sequence"/>
</dbReference>
<dbReference type="EMBL" id="FNOY01000015">
    <property type="protein sequence ID" value="SDY02666.1"/>
    <property type="molecule type" value="Genomic_DNA"/>
</dbReference>